<sequence length="121" mass="13634">MTRESALLALLESREAEANAKAEWIAEWVATNRPLLMAGMLSTDPATLLCELNPDQHRQYNHAIRLLMNDGDPSHLVQFVQQVVDAGLSDLAHDAWSNHLAELQTAMSEEQWEQYQHRSAA</sequence>
<organism evidence="1 2">
    <name type="scientific">Aeromonas veronii</name>
    <dbReference type="NCBI Taxonomy" id="654"/>
    <lineage>
        <taxon>Bacteria</taxon>
        <taxon>Pseudomonadati</taxon>
        <taxon>Pseudomonadota</taxon>
        <taxon>Gammaproteobacteria</taxon>
        <taxon>Aeromonadales</taxon>
        <taxon>Aeromonadaceae</taxon>
        <taxon>Aeromonas</taxon>
    </lineage>
</organism>
<evidence type="ECO:0000313" key="2">
    <source>
        <dbReference type="Proteomes" id="UP000515442"/>
    </source>
</evidence>
<accession>A0A6S5CHH8</accession>
<name>A0A6S5CHH8_AERVE</name>
<reference evidence="1 2" key="1">
    <citation type="submission" date="2019-12" db="EMBL/GenBank/DDBJ databases">
        <title>complete genome sequences of Aeromonas veronii str. WP3-W19-ESBL-03 isolated from wastewater treatment plant effluent.</title>
        <authorList>
            <person name="Sekizuka T."/>
            <person name="Itokawa K."/>
            <person name="Yatsu K."/>
            <person name="Inamine Y."/>
            <person name="Kuroda M."/>
        </authorList>
    </citation>
    <scope>NUCLEOTIDE SEQUENCE [LARGE SCALE GENOMIC DNA]</scope>
    <source>
        <strain evidence="1 2">WP3-W19-ESBL-03</strain>
    </source>
</reference>
<gene>
    <name evidence="1" type="ORF">WP3W19E03_18760</name>
</gene>
<evidence type="ECO:0000313" key="1">
    <source>
        <dbReference type="EMBL" id="BBR39351.1"/>
    </source>
</evidence>
<proteinExistence type="predicted"/>
<dbReference type="AlphaFoldDB" id="A0A6S5CHH8"/>
<dbReference type="EMBL" id="AP022038">
    <property type="protein sequence ID" value="BBR39351.1"/>
    <property type="molecule type" value="Genomic_DNA"/>
</dbReference>
<dbReference type="Proteomes" id="UP000515442">
    <property type="component" value="Chromosome"/>
</dbReference>
<dbReference type="RefSeq" id="WP_182939509.1">
    <property type="nucleotide sequence ID" value="NZ_AP022038.1"/>
</dbReference>
<protein>
    <submittedName>
        <fullName evidence="1">Uncharacterized protein</fullName>
    </submittedName>
</protein>